<dbReference type="Pfam" id="PF11288">
    <property type="entry name" value="DUF3089"/>
    <property type="match status" value="1"/>
</dbReference>
<accession>A0A9D2SQW4</accession>
<comment type="caution">
    <text evidence="3">The sequence shown here is derived from an EMBL/GenBank/DDBJ whole genome shotgun (WGS) entry which is preliminary data.</text>
</comment>
<evidence type="ECO:0000256" key="1">
    <source>
        <dbReference type="SAM" id="MobiDB-lite"/>
    </source>
</evidence>
<organism evidence="3 4">
    <name type="scientific">Candidatus Eisenbergiella merdavium</name>
    <dbReference type="NCBI Taxonomy" id="2838551"/>
    <lineage>
        <taxon>Bacteria</taxon>
        <taxon>Bacillati</taxon>
        <taxon>Bacillota</taxon>
        <taxon>Clostridia</taxon>
        <taxon>Lachnospirales</taxon>
        <taxon>Lachnospiraceae</taxon>
        <taxon>Eisenbergiella</taxon>
    </lineage>
</organism>
<dbReference type="Gene3D" id="3.40.50.1820">
    <property type="entry name" value="alpha/beta hydrolase"/>
    <property type="match status" value="1"/>
</dbReference>
<feature type="signal peptide" evidence="2">
    <location>
        <begin position="1"/>
        <end position="29"/>
    </location>
</feature>
<feature type="compositionally biased region" description="Low complexity" evidence="1">
    <location>
        <begin position="64"/>
        <end position="75"/>
    </location>
</feature>
<proteinExistence type="predicted"/>
<gene>
    <name evidence="3" type="ORF">H9761_17440</name>
</gene>
<dbReference type="SUPFAM" id="SSF53474">
    <property type="entry name" value="alpha/beta-Hydrolases"/>
    <property type="match status" value="2"/>
</dbReference>
<dbReference type="PROSITE" id="PS51257">
    <property type="entry name" value="PROKAR_LIPOPROTEIN"/>
    <property type="match status" value="1"/>
</dbReference>
<feature type="compositionally biased region" description="Low complexity" evidence="1">
    <location>
        <begin position="84"/>
        <end position="94"/>
    </location>
</feature>
<name>A0A9D2SQW4_9FIRM</name>
<sequence length="391" mass="42474">MKRAKFHSLTSLLLSLLLSLSLSAGCAPAAGDTAPAPEAAGISPAVETTAEVASAETDSDTAIASEEASSLSSEEALSEEASEEAAPSRDAAPDYSDSESWAYLETDAAGRQADVFFICPSVYGGSDEACNMSLSDTETRESFVGAINMEKGIYDADSRFFAPYYRQIGLNVYEMPETDREPYLQTAYSDVRSAFLYYMENYNDGRPIVLAGFSQGADMCLRLMKELFDDEALSDQLVACYAIGWRVTPEDLQEYPHLKMASGEKDTGVIVSFNSEAEGITDSLLIPEGTTTCAINPLNWKTDGTPADKSLNLGACFTDYSGSVTSEVPMLTGAYIDEARGSLIVPDVSAEDYPAGLSIFTDGVYHLYDYQFFYRNLQQNVQDRIDAYFEA</sequence>
<reference evidence="3" key="1">
    <citation type="journal article" date="2021" name="PeerJ">
        <title>Extensive microbial diversity within the chicken gut microbiome revealed by metagenomics and culture.</title>
        <authorList>
            <person name="Gilroy R."/>
            <person name="Ravi A."/>
            <person name="Getino M."/>
            <person name="Pursley I."/>
            <person name="Horton D.L."/>
            <person name="Alikhan N.F."/>
            <person name="Baker D."/>
            <person name="Gharbi K."/>
            <person name="Hall N."/>
            <person name="Watson M."/>
            <person name="Adriaenssens E.M."/>
            <person name="Foster-Nyarko E."/>
            <person name="Jarju S."/>
            <person name="Secka A."/>
            <person name="Antonio M."/>
            <person name="Oren A."/>
            <person name="Chaudhuri R.R."/>
            <person name="La Ragione R."/>
            <person name="Hildebrand F."/>
            <person name="Pallen M.J."/>
        </authorList>
    </citation>
    <scope>NUCLEOTIDE SEQUENCE</scope>
    <source>
        <strain evidence="3">USAMLcec2-132</strain>
    </source>
</reference>
<reference evidence="3" key="2">
    <citation type="submission" date="2021-04" db="EMBL/GenBank/DDBJ databases">
        <authorList>
            <person name="Gilroy R."/>
        </authorList>
    </citation>
    <scope>NUCLEOTIDE SEQUENCE</scope>
    <source>
        <strain evidence="3">USAMLcec2-132</strain>
    </source>
</reference>
<dbReference type="InterPro" id="IPR029058">
    <property type="entry name" value="AB_hydrolase_fold"/>
</dbReference>
<dbReference type="Proteomes" id="UP000823891">
    <property type="component" value="Unassembled WGS sequence"/>
</dbReference>
<dbReference type="InterPro" id="IPR021440">
    <property type="entry name" value="DUF3089"/>
</dbReference>
<evidence type="ECO:0000256" key="2">
    <source>
        <dbReference type="SAM" id="SignalP"/>
    </source>
</evidence>
<evidence type="ECO:0000313" key="4">
    <source>
        <dbReference type="Proteomes" id="UP000823891"/>
    </source>
</evidence>
<protein>
    <submittedName>
        <fullName evidence="3">DUF3089 domain-containing protein</fullName>
    </submittedName>
</protein>
<feature type="chain" id="PRO_5038995065" evidence="2">
    <location>
        <begin position="30"/>
        <end position="391"/>
    </location>
</feature>
<feature type="region of interest" description="Disordered" evidence="1">
    <location>
        <begin position="52"/>
        <end position="94"/>
    </location>
</feature>
<keyword evidence="2" id="KW-0732">Signal</keyword>
<dbReference type="EMBL" id="DWWS01000065">
    <property type="protein sequence ID" value="HJC25454.1"/>
    <property type="molecule type" value="Genomic_DNA"/>
</dbReference>
<evidence type="ECO:0000313" key="3">
    <source>
        <dbReference type="EMBL" id="HJC25454.1"/>
    </source>
</evidence>
<dbReference type="AlphaFoldDB" id="A0A9D2SQW4"/>